<dbReference type="GO" id="GO:0003700">
    <property type="term" value="F:DNA-binding transcription factor activity"/>
    <property type="evidence" value="ECO:0007669"/>
    <property type="project" value="TreeGrafter"/>
</dbReference>
<dbReference type="GO" id="GO:0000976">
    <property type="term" value="F:transcription cis-regulatory region binding"/>
    <property type="evidence" value="ECO:0007669"/>
    <property type="project" value="TreeGrafter"/>
</dbReference>
<dbReference type="SUPFAM" id="SSF47413">
    <property type="entry name" value="lambda repressor-like DNA-binding domains"/>
    <property type="match status" value="1"/>
</dbReference>
<dbReference type="PANTHER" id="PTHR30146">
    <property type="entry name" value="LACI-RELATED TRANSCRIPTIONAL REPRESSOR"/>
    <property type="match status" value="1"/>
</dbReference>
<evidence type="ECO:0000256" key="3">
    <source>
        <dbReference type="ARBA" id="ARBA00023163"/>
    </source>
</evidence>
<dbReference type="OrthoDB" id="5756154at2"/>
<dbReference type="CDD" id="cd01392">
    <property type="entry name" value="HTH_LacI"/>
    <property type="match status" value="1"/>
</dbReference>
<evidence type="ECO:0000256" key="2">
    <source>
        <dbReference type="ARBA" id="ARBA00023125"/>
    </source>
</evidence>
<keyword evidence="2" id="KW-0238">DNA-binding</keyword>
<dbReference type="PRINTS" id="PR00036">
    <property type="entry name" value="HTHLACI"/>
</dbReference>
<proteinExistence type="predicted"/>
<feature type="domain" description="HTH lacI-type" evidence="4">
    <location>
        <begin position="3"/>
        <end position="40"/>
    </location>
</feature>
<dbReference type="AlphaFoldDB" id="A0A0J8JQ62"/>
<dbReference type="InterPro" id="IPR001387">
    <property type="entry name" value="Cro/C1-type_HTH"/>
</dbReference>
<gene>
    <name evidence="6" type="ORF">XM47_01750</name>
</gene>
<dbReference type="PROSITE" id="PS00356">
    <property type="entry name" value="HTH_LACI_1"/>
    <property type="match status" value="1"/>
</dbReference>
<evidence type="ECO:0000259" key="4">
    <source>
        <dbReference type="PROSITE" id="PS50932"/>
    </source>
</evidence>
<reference evidence="6 7" key="1">
    <citation type="submission" date="2015-04" db="EMBL/GenBank/DDBJ databases">
        <title>Draft Genome Sequence of the Novel Agar-Digesting Marine Bacterium Q1.</title>
        <authorList>
            <person name="Li Y."/>
            <person name="Li D."/>
            <person name="Chen G."/>
            <person name="Du Z."/>
        </authorList>
    </citation>
    <scope>NUCLEOTIDE SEQUENCE [LARGE SCALE GENOMIC DNA]</scope>
    <source>
        <strain evidence="6 7">Q1</strain>
    </source>
</reference>
<dbReference type="STRING" id="1513271.XM47_01750"/>
<comment type="caution">
    <text evidence="6">The sequence shown here is derived from an EMBL/GenBank/DDBJ whole genome shotgun (WGS) entry which is preliminary data.</text>
</comment>
<dbReference type="CDD" id="cd06307">
    <property type="entry name" value="PBP1_sugar_binding"/>
    <property type="match status" value="1"/>
</dbReference>
<sequence length="338" mass="37685">MKITLDDVAKEAGVSRATVDRVLNERGNVSPVTVERVHRALYSTNYWLSDEDEFPKKKYNFDFIFPTPHSRYLDFYSRLIDAIKHSYNAHLVNARFHRVEAFNPNALADKLNEIGSDTDGIAFAAYEHPKVRTAVDELVAKEIGIVTLVSDISSTNRTAYVGINNRAAGRTAGLLMGRFLGPGSQGKIGLFLGSHAYLGHEEREAGFRGLIREQFPNLRIIEMPELLDNDDRAQDLTSGTLAEENNLLGIYNIGGGTEGIAQSLKNLELTNNLVFIAHELFDNTRAHLLDGTLDAIINQDVSHEAFNAIEILINHKEKRSISKGIVEPKVEIYLPENI</sequence>
<dbReference type="InterPro" id="IPR025997">
    <property type="entry name" value="SBP_2_dom"/>
</dbReference>
<organism evidence="6 7">
    <name type="scientific">Catenovulum maritimum</name>
    <dbReference type="NCBI Taxonomy" id="1513271"/>
    <lineage>
        <taxon>Bacteria</taxon>
        <taxon>Pseudomonadati</taxon>
        <taxon>Pseudomonadota</taxon>
        <taxon>Gammaproteobacteria</taxon>
        <taxon>Alteromonadales</taxon>
        <taxon>Alteromonadaceae</taxon>
        <taxon>Catenovulum</taxon>
    </lineage>
</organism>
<dbReference type="EMBL" id="LAZL01000002">
    <property type="protein sequence ID" value="KMT66861.1"/>
    <property type="molecule type" value="Genomic_DNA"/>
</dbReference>
<dbReference type="PANTHER" id="PTHR30146:SF152">
    <property type="entry name" value="TRANSCRIPTIONAL REGULATORY PROTEIN"/>
    <property type="match status" value="1"/>
</dbReference>
<keyword evidence="7" id="KW-1185">Reference proteome</keyword>
<dbReference type="InterPro" id="IPR028082">
    <property type="entry name" value="Peripla_BP_I"/>
</dbReference>
<accession>A0A0J8JQ62</accession>
<dbReference type="SUPFAM" id="SSF53822">
    <property type="entry name" value="Periplasmic binding protein-like I"/>
    <property type="match status" value="1"/>
</dbReference>
<dbReference type="Proteomes" id="UP000037600">
    <property type="component" value="Unassembled WGS sequence"/>
</dbReference>
<dbReference type="PROSITE" id="PS50943">
    <property type="entry name" value="HTH_CROC1"/>
    <property type="match status" value="1"/>
</dbReference>
<dbReference type="Pfam" id="PF13407">
    <property type="entry name" value="Peripla_BP_4"/>
    <property type="match status" value="1"/>
</dbReference>
<evidence type="ECO:0000259" key="5">
    <source>
        <dbReference type="PROSITE" id="PS50943"/>
    </source>
</evidence>
<evidence type="ECO:0000313" key="6">
    <source>
        <dbReference type="EMBL" id="KMT66861.1"/>
    </source>
</evidence>
<keyword evidence="1" id="KW-0805">Transcription regulation</keyword>
<dbReference type="SMART" id="SM00354">
    <property type="entry name" value="HTH_LACI"/>
    <property type="match status" value="1"/>
</dbReference>
<evidence type="ECO:0000256" key="1">
    <source>
        <dbReference type="ARBA" id="ARBA00023015"/>
    </source>
</evidence>
<dbReference type="Gene3D" id="1.10.260.40">
    <property type="entry name" value="lambda repressor-like DNA-binding domains"/>
    <property type="match status" value="1"/>
</dbReference>
<dbReference type="InterPro" id="IPR010982">
    <property type="entry name" value="Lambda_DNA-bd_dom_sf"/>
</dbReference>
<dbReference type="PATRIC" id="fig|1513271.3.peg.370"/>
<dbReference type="Pfam" id="PF00356">
    <property type="entry name" value="LacI"/>
    <property type="match status" value="1"/>
</dbReference>
<evidence type="ECO:0000313" key="7">
    <source>
        <dbReference type="Proteomes" id="UP000037600"/>
    </source>
</evidence>
<dbReference type="InterPro" id="IPR000843">
    <property type="entry name" value="HTH_LacI"/>
</dbReference>
<keyword evidence="3" id="KW-0804">Transcription</keyword>
<dbReference type="Gene3D" id="3.40.50.2300">
    <property type="match status" value="2"/>
</dbReference>
<name>A0A0J8JQ62_9ALTE</name>
<dbReference type="GO" id="GO:0055085">
    <property type="term" value="P:transmembrane transport"/>
    <property type="evidence" value="ECO:0007669"/>
    <property type="project" value="UniProtKB-ARBA"/>
</dbReference>
<dbReference type="PROSITE" id="PS50932">
    <property type="entry name" value="HTH_LACI_2"/>
    <property type="match status" value="1"/>
</dbReference>
<feature type="domain" description="HTH cro/C1-type" evidence="5">
    <location>
        <begin position="2"/>
        <end position="47"/>
    </location>
</feature>
<protein>
    <submittedName>
        <fullName evidence="6">Uncharacterized protein</fullName>
    </submittedName>
</protein>
<dbReference type="RefSeq" id="WP_048688694.1">
    <property type="nucleotide sequence ID" value="NZ_KQ130482.1"/>
</dbReference>